<protein>
    <submittedName>
        <fullName evidence="1">Uncharacterized protein</fullName>
    </submittedName>
</protein>
<name>A0A0F5PNF5_9THEO</name>
<dbReference type="EMBL" id="ABXP02000059">
    <property type="protein sequence ID" value="KKC29941.1"/>
    <property type="molecule type" value="Genomic_DNA"/>
</dbReference>
<dbReference type="Proteomes" id="UP000010146">
    <property type="component" value="Unassembled WGS sequence"/>
</dbReference>
<reference evidence="1 2" key="2">
    <citation type="journal article" date="2015" name="BMC Genomics">
        <title>Analysis of three genomes within the thermophilic bacterial species Caldanaerobacter subterraneus with a focus on carbon monoxide dehydrogenase evolution and hydrolase diversity.</title>
        <authorList>
            <person name="Sant'Anna F.H."/>
            <person name="Lebedinsky A.V."/>
            <person name="Sokolova T.G."/>
            <person name="Robb F.T."/>
            <person name="Gonzalez J.M."/>
        </authorList>
    </citation>
    <scope>NUCLEOTIDE SEQUENCE [LARGE SCALE GENOMIC DNA]</scope>
    <source>
        <strain evidence="1 2">DSM 12653</strain>
    </source>
</reference>
<evidence type="ECO:0000313" key="2">
    <source>
        <dbReference type="Proteomes" id="UP000010146"/>
    </source>
</evidence>
<accession>A0A0F5PNF5</accession>
<organism evidence="1 2">
    <name type="scientific">Caldanaerobacter subterraneus subsp. pacificus DSM 12653</name>
    <dbReference type="NCBI Taxonomy" id="391606"/>
    <lineage>
        <taxon>Bacteria</taxon>
        <taxon>Bacillati</taxon>
        <taxon>Bacillota</taxon>
        <taxon>Clostridia</taxon>
        <taxon>Thermoanaerobacterales</taxon>
        <taxon>Thermoanaerobacteraceae</taxon>
        <taxon>Caldanaerobacter</taxon>
    </lineage>
</organism>
<proteinExistence type="predicted"/>
<gene>
    <name evidence="1" type="ORF">CDSM653_01028</name>
</gene>
<reference evidence="1 2" key="1">
    <citation type="submission" date="2008-07" db="EMBL/GenBank/DDBJ databases">
        <authorList>
            <person name="Gonzalez J."/>
            <person name="Sokolova T."/>
            <person name="Ferriera S."/>
            <person name="Johnson J."/>
            <person name="Kravitz S."/>
            <person name="Beeson K."/>
            <person name="Sutton G."/>
            <person name="Rogers Y.-H."/>
            <person name="Friedman R."/>
            <person name="Frazier M."/>
            <person name="Venter J.C."/>
        </authorList>
    </citation>
    <scope>NUCLEOTIDE SEQUENCE [LARGE SCALE GENOMIC DNA]</scope>
    <source>
        <strain evidence="1 2">DSM 12653</strain>
    </source>
</reference>
<comment type="caution">
    <text evidence="1">The sequence shown here is derived from an EMBL/GenBank/DDBJ whole genome shotgun (WGS) entry which is preliminary data.</text>
</comment>
<reference evidence="2" key="3">
    <citation type="submission" date="2015-02" db="EMBL/GenBank/DDBJ databases">
        <title>Genome analysis of three genomes within the thermophilic hydrogenogenic bacterial species Caldanaerobacter subterraneus.</title>
        <authorList>
            <person name="Sant'Anna F.H."/>
            <person name="Lebedinsky A."/>
            <person name="Sokolova T."/>
            <person name="Robb F.T."/>
            <person name="Gonzalez J.M."/>
        </authorList>
    </citation>
    <scope>NUCLEOTIDE SEQUENCE [LARGE SCALE GENOMIC DNA]</scope>
    <source>
        <strain evidence="2">DSM 12653</strain>
    </source>
</reference>
<dbReference type="AlphaFoldDB" id="A0A0F5PNF5"/>
<sequence>MKIKKKEREQRSSGGRWETINEFGGCGKVDLVE</sequence>
<evidence type="ECO:0000313" key="1">
    <source>
        <dbReference type="EMBL" id="KKC29941.1"/>
    </source>
</evidence>